<dbReference type="SUPFAM" id="SSF51197">
    <property type="entry name" value="Clavaminate synthase-like"/>
    <property type="match status" value="1"/>
</dbReference>
<evidence type="ECO:0000256" key="2">
    <source>
        <dbReference type="ARBA" id="ARBA00005830"/>
    </source>
</evidence>
<evidence type="ECO:0000256" key="1">
    <source>
        <dbReference type="ARBA" id="ARBA00001962"/>
    </source>
</evidence>
<name>U4L6C7_PYROM</name>
<sequence length="334" mass="36682">MAAAPAHGLTPEQVRSWDENGYLIIPDALDQATVEGLLKEAHGLLEAAKRRYEDGGKLTLRITLDASADRNVDFSLEGHPMTKFTTGGEDGDDASKHIGDAYFLESNDKIRFFFEEDAFSPTGALLKPKTLAINKIGHALHTLSSPFSSASINTKNRDIAHSLGFKDPQVLQSMVICKQPEIGGAVGSHQDSTFLYTDPCSAVGFWYALEDCTSSNGCLSFAPGSHKRVPIKKRFIRLPEGGTAFEDLPEDKGNGLREKGLAEAEVNEEFIMGEVKKGSLVLIHGNVLHKSERNLSSRSRFIYTFHVIEGQNEYDEKNWLQPPEGGFSRLNDAV</sequence>
<dbReference type="eggNOG" id="KOG3290">
    <property type="taxonomic scope" value="Eukaryota"/>
</dbReference>
<dbReference type="EMBL" id="HF935700">
    <property type="protein sequence ID" value="CCX12346.1"/>
    <property type="molecule type" value="Genomic_DNA"/>
</dbReference>
<comment type="similarity">
    <text evidence="2">Belongs to the PhyH family.</text>
</comment>
<dbReference type="STRING" id="1076935.U4L6C7"/>
<dbReference type="AlphaFoldDB" id="U4L6C7"/>
<evidence type="ECO:0000313" key="5">
    <source>
        <dbReference type="EMBL" id="CCX12346.1"/>
    </source>
</evidence>
<dbReference type="Gene3D" id="2.60.120.620">
    <property type="entry name" value="q2cbj1_9rhob like domain"/>
    <property type="match status" value="2"/>
</dbReference>
<dbReference type="OrthoDB" id="445007at2759"/>
<dbReference type="OMA" id="KYSEDNW"/>
<gene>
    <name evidence="5" type="ORF">PCON_11940</name>
</gene>
<dbReference type="InterPro" id="IPR008775">
    <property type="entry name" value="Phytyl_CoA_dOase-like"/>
</dbReference>
<organism evidence="5 6">
    <name type="scientific">Pyronema omphalodes (strain CBS 100304)</name>
    <name type="common">Pyronema confluens</name>
    <dbReference type="NCBI Taxonomy" id="1076935"/>
    <lineage>
        <taxon>Eukaryota</taxon>
        <taxon>Fungi</taxon>
        <taxon>Dikarya</taxon>
        <taxon>Ascomycota</taxon>
        <taxon>Pezizomycotina</taxon>
        <taxon>Pezizomycetes</taxon>
        <taxon>Pezizales</taxon>
        <taxon>Pyronemataceae</taxon>
        <taxon>Pyronema</taxon>
    </lineage>
</organism>
<keyword evidence="5" id="KW-0560">Oxidoreductase</keyword>
<accession>U4L6C7</accession>
<evidence type="ECO:0000256" key="4">
    <source>
        <dbReference type="ARBA" id="ARBA00023004"/>
    </source>
</evidence>
<dbReference type="Proteomes" id="UP000018144">
    <property type="component" value="Unassembled WGS sequence"/>
</dbReference>
<protein>
    <submittedName>
        <fullName evidence="5">Similar to Phytanoyl-CoA dioxygenase domain-containing protein 1 homolog acc. no. P0C660</fullName>
    </submittedName>
</protein>
<dbReference type="Pfam" id="PF05721">
    <property type="entry name" value="PhyH"/>
    <property type="match status" value="1"/>
</dbReference>
<keyword evidence="6" id="KW-1185">Reference proteome</keyword>
<dbReference type="GO" id="GO:0046872">
    <property type="term" value="F:metal ion binding"/>
    <property type="evidence" value="ECO:0007669"/>
    <property type="project" value="UniProtKB-KW"/>
</dbReference>
<dbReference type="PANTHER" id="PTHR20883">
    <property type="entry name" value="PHYTANOYL-COA DIOXYGENASE DOMAIN CONTAINING 1"/>
    <property type="match status" value="1"/>
</dbReference>
<reference evidence="5 6" key="1">
    <citation type="journal article" date="2013" name="PLoS Genet.">
        <title>The genome and development-dependent transcriptomes of Pyronema confluens: a window into fungal evolution.</title>
        <authorList>
            <person name="Traeger S."/>
            <person name="Altegoer F."/>
            <person name="Freitag M."/>
            <person name="Gabaldon T."/>
            <person name="Kempken F."/>
            <person name="Kumar A."/>
            <person name="Marcet-Houben M."/>
            <person name="Poggeler S."/>
            <person name="Stajich J.E."/>
            <person name="Nowrousian M."/>
        </authorList>
    </citation>
    <scope>NUCLEOTIDE SEQUENCE [LARGE SCALE GENOMIC DNA]</scope>
    <source>
        <strain evidence="6">CBS 100304</strain>
        <tissue evidence="5">Vegetative mycelium</tissue>
    </source>
</reference>
<comment type="cofactor">
    <cofactor evidence="1">
        <name>Fe cation</name>
        <dbReference type="ChEBI" id="CHEBI:24875"/>
    </cofactor>
</comment>
<keyword evidence="5" id="KW-0223">Dioxygenase</keyword>
<proteinExistence type="inferred from homology"/>
<evidence type="ECO:0000313" key="6">
    <source>
        <dbReference type="Proteomes" id="UP000018144"/>
    </source>
</evidence>
<evidence type="ECO:0000256" key="3">
    <source>
        <dbReference type="ARBA" id="ARBA00022723"/>
    </source>
</evidence>
<keyword evidence="3" id="KW-0479">Metal-binding</keyword>
<dbReference type="GO" id="GO:0051213">
    <property type="term" value="F:dioxygenase activity"/>
    <property type="evidence" value="ECO:0007669"/>
    <property type="project" value="UniProtKB-KW"/>
</dbReference>
<keyword evidence="4" id="KW-0408">Iron</keyword>
<dbReference type="PANTHER" id="PTHR20883:SF15">
    <property type="entry name" value="PHYTANOYL-COA DIOXYGENASE DOMAIN-CONTAINING PROTEIN 1"/>
    <property type="match status" value="1"/>
</dbReference>